<gene>
    <name evidence="1" type="ORF">JOD17_000173</name>
</gene>
<evidence type="ECO:0000313" key="2">
    <source>
        <dbReference type="Proteomes" id="UP000741863"/>
    </source>
</evidence>
<proteinExistence type="predicted"/>
<dbReference type="Proteomes" id="UP000741863">
    <property type="component" value="Unassembled WGS sequence"/>
</dbReference>
<dbReference type="RefSeq" id="WP_204695276.1">
    <property type="nucleotide sequence ID" value="NZ_JAFBEC010000001.1"/>
</dbReference>
<comment type="caution">
    <text evidence="1">The sequence shown here is derived from an EMBL/GenBank/DDBJ whole genome shotgun (WGS) entry which is preliminary data.</text>
</comment>
<sequence>MFKCVNSKCLFLFLAEYRKVGSPTNMRVALVRTYPAEPKKFEFSEDVHRISEKFVKTYNQSVAAEEAGLDELAGVGYRKALEFLIKDYLIEHENVDPDKVASKFLGTVINNFVKHESIKEMARQSAILGNDEAHYVRKHEDYDIENLKVFLNLTVKWIEMELDTAKLTGMIQSK</sequence>
<protein>
    <submittedName>
        <fullName evidence="1">Lysyl-tRNA synthetase class I</fullName>
    </submittedName>
</protein>
<name>A0ABS2P711_9BACL</name>
<reference evidence="1 2" key="1">
    <citation type="submission" date="2021-01" db="EMBL/GenBank/DDBJ databases">
        <title>Genomic Encyclopedia of Type Strains, Phase IV (KMG-IV): sequencing the most valuable type-strain genomes for metagenomic binning, comparative biology and taxonomic classification.</title>
        <authorList>
            <person name="Goeker M."/>
        </authorList>
    </citation>
    <scope>NUCLEOTIDE SEQUENCE [LARGE SCALE GENOMIC DNA]</scope>
    <source>
        <strain evidence="1 2">DSM 25540</strain>
    </source>
</reference>
<keyword evidence="2" id="KW-1185">Reference proteome</keyword>
<evidence type="ECO:0000313" key="1">
    <source>
        <dbReference type="EMBL" id="MBM7631082.1"/>
    </source>
</evidence>
<accession>A0ABS2P711</accession>
<organism evidence="1 2">
    <name type="scientific">Geomicrobium sediminis</name>
    <dbReference type="NCBI Taxonomy" id="1347788"/>
    <lineage>
        <taxon>Bacteria</taxon>
        <taxon>Bacillati</taxon>
        <taxon>Bacillota</taxon>
        <taxon>Bacilli</taxon>
        <taxon>Bacillales</taxon>
        <taxon>Geomicrobium</taxon>
    </lineage>
</organism>
<dbReference type="EMBL" id="JAFBEC010000001">
    <property type="protein sequence ID" value="MBM7631082.1"/>
    <property type="molecule type" value="Genomic_DNA"/>
</dbReference>